<proteinExistence type="predicted"/>
<accession>A0A0B1SYH0</accession>
<feature type="non-terminal residue" evidence="2">
    <location>
        <position position="1"/>
    </location>
</feature>
<feature type="compositionally biased region" description="Low complexity" evidence="1">
    <location>
        <begin position="10"/>
        <end position="22"/>
    </location>
</feature>
<evidence type="ECO:0000313" key="2">
    <source>
        <dbReference type="EMBL" id="KHJ88547.1"/>
    </source>
</evidence>
<reference evidence="2 3" key="1">
    <citation type="submission" date="2014-03" db="EMBL/GenBank/DDBJ databases">
        <title>Draft genome of the hookworm Oesophagostomum dentatum.</title>
        <authorList>
            <person name="Mitreva M."/>
        </authorList>
    </citation>
    <scope>NUCLEOTIDE SEQUENCE [LARGE SCALE GENOMIC DNA]</scope>
    <source>
        <strain evidence="2 3">OD-Hann</strain>
    </source>
</reference>
<sequence length="147" mass="15485">AVNVGKRAPAASSNNDTAADSTAVEKVPTPSSSKEPAAELTVEEPSTSVSKTGRKRRSVGSEEKSKVIPVPTEEQVQDPQGPSDDLKESDDAATASDNATLEKDPSEASSNTKKSKIGIQKVEEVVLKRPPAIKPKRGRGRPRTAAR</sequence>
<keyword evidence="3" id="KW-1185">Reference proteome</keyword>
<organism evidence="2 3">
    <name type="scientific">Oesophagostomum dentatum</name>
    <name type="common">Nodular worm</name>
    <dbReference type="NCBI Taxonomy" id="61180"/>
    <lineage>
        <taxon>Eukaryota</taxon>
        <taxon>Metazoa</taxon>
        <taxon>Ecdysozoa</taxon>
        <taxon>Nematoda</taxon>
        <taxon>Chromadorea</taxon>
        <taxon>Rhabditida</taxon>
        <taxon>Rhabditina</taxon>
        <taxon>Rhabditomorpha</taxon>
        <taxon>Strongyloidea</taxon>
        <taxon>Strongylidae</taxon>
        <taxon>Oesophagostomum</taxon>
    </lineage>
</organism>
<feature type="compositionally biased region" description="Basic residues" evidence="1">
    <location>
        <begin position="134"/>
        <end position="147"/>
    </location>
</feature>
<dbReference type="AlphaFoldDB" id="A0A0B1SYH0"/>
<protein>
    <submittedName>
        <fullName evidence="2">Uncharacterized protein</fullName>
    </submittedName>
</protein>
<dbReference type="EMBL" id="KN555664">
    <property type="protein sequence ID" value="KHJ88547.1"/>
    <property type="molecule type" value="Genomic_DNA"/>
</dbReference>
<feature type="region of interest" description="Disordered" evidence="1">
    <location>
        <begin position="1"/>
        <end position="147"/>
    </location>
</feature>
<evidence type="ECO:0000313" key="3">
    <source>
        <dbReference type="Proteomes" id="UP000053660"/>
    </source>
</evidence>
<name>A0A0B1SYH0_OESDE</name>
<dbReference type="Proteomes" id="UP000053660">
    <property type="component" value="Unassembled WGS sequence"/>
</dbReference>
<evidence type="ECO:0000256" key="1">
    <source>
        <dbReference type="SAM" id="MobiDB-lite"/>
    </source>
</evidence>
<gene>
    <name evidence="2" type="ORF">OESDEN_11657</name>
</gene>